<proteinExistence type="predicted"/>
<keyword evidence="2" id="KW-1185">Reference proteome</keyword>
<organism evidence="1 2">
    <name type="scientific">Kitasatospora gansuensis</name>
    <dbReference type="NCBI Taxonomy" id="258050"/>
    <lineage>
        <taxon>Bacteria</taxon>
        <taxon>Bacillati</taxon>
        <taxon>Actinomycetota</taxon>
        <taxon>Actinomycetes</taxon>
        <taxon>Kitasatosporales</taxon>
        <taxon>Streptomycetaceae</taxon>
        <taxon>Kitasatospora</taxon>
    </lineage>
</organism>
<evidence type="ECO:0000313" key="2">
    <source>
        <dbReference type="Proteomes" id="UP000573327"/>
    </source>
</evidence>
<name>A0A7W7SG85_9ACTN</name>
<dbReference type="EMBL" id="JACHJR010000001">
    <property type="protein sequence ID" value="MBB4949343.1"/>
    <property type="molecule type" value="Genomic_DNA"/>
</dbReference>
<reference evidence="1 2" key="1">
    <citation type="submission" date="2020-08" db="EMBL/GenBank/DDBJ databases">
        <title>Sequencing the genomes of 1000 actinobacteria strains.</title>
        <authorList>
            <person name="Klenk H.-P."/>
        </authorList>
    </citation>
    <scope>NUCLEOTIDE SEQUENCE [LARGE SCALE GENOMIC DNA]</scope>
    <source>
        <strain evidence="1 2">DSM 44786</strain>
    </source>
</reference>
<gene>
    <name evidence="1" type="ORF">F4556_004878</name>
</gene>
<dbReference type="Proteomes" id="UP000573327">
    <property type="component" value="Unassembled WGS sequence"/>
</dbReference>
<evidence type="ECO:0000313" key="1">
    <source>
        <dbReference type="EMBL" id="MBB4949343.1"/>
    </source>
</evidence>
<comment type="caution">
    <text evidence="1">The sequence shown here is derived from an EMBL/GenBank/DDBJ whole genome shotgun (WGS) entry which is preliminary data.</text>
</comment>
<accession>A0A7W7SG85</accession>
<dbReference type="AlphaFoldDB" id="A0A7W7SG85"/>
<protein>
    <submittedName>
        <fullName evidence="1">Uncharacterized protein</fullName>
    </submittedName>
</protein>
<sequence>MPDYRSEEVSRFKAAVPVEVLGLTLETEEFQTYSD</sequence>